<keyword evidence="3" id="KW-0874">Quinone</keyword>
<dbReference type="OrthoDB" id="9803286at2"/>
<keyword evidence="5" id="KW-0560">Oxidoreductase</keyword>
<dbReference type="Pfam" id="PF00329">
    <property type="entry name" value="Complex1_30kDa"/>
    <property type="match status" value="1"/>
</dbReference>
<comment type="subunit">
    <text evidence="3">NDH-1 is composed of 14 different subunits. Subunits NuoB, C, D, E, F, and G constitute the peripheral sector of the complex.</text>
</comment>
<keyword evidence="3" id="KW-0472">Membrane</keyword>
<name>A0A9D3B071_9FIRM</name>
<evidence type="ECO:0000313" key="5">
    <source>
        <dbReference type="EMBL" id="KAF1086638.1"/>
    </source>
</evidence>
<dbReference type="SUPFAM" id="SSF143243">
    <property type="entry name" value="Nqo5-like"/>
    <property type="match status" value="1"/>
</dbReference>
<dbReference type="NCBIfam" id="TIGR01961">
    <property type="entry name" value="NuoC_fam"/>
    <property type="match status" value="1"/>
</dbReference>
<keyword evidence="3" id="KW-1278">Translocase</keyword>
<dbReference type="GO" id="GO:0048038">
    <property type="term" value="F:quinone binding"/>
    <property type="evidence" value="ECO:0007669"/>
    <property type="project" value="UniProtKB-KW"/>
</dbReference>
<dbReference type="InterPro" id="IPR001268">
    <property type="entry name" value="NADH_UbQ_OxRdtase_30kDa_su"/>
</dbReference>
<keyword evidence="3" id="KW-1003">Cell membrane</keyword>
<dbReference type="Gene3D" id="3.30.460.80">
    <property type="entry name" value="NADH:ubiquinone oxidoreductase, 30kDa subunit"/>
    <property type="match status" value="1"/>
</dbReference>
<protein>
    <recommendedName>
        <fullName evidence="3">NADH-quinone oxidoreductase subunit C</fullName>
        <ecNumber evidence="3">7.1.1.-</ecNumber>
    </recommendedName>
    <alternativeName>
        <fullName evidence="3">NADH dehydrogenase I subunit C</fullName>
    </alternativeName>
    <alternativeName>
        <fullName evidence="3">NDH-1 subunit C</fullName>
    </alternativeName>
</protein>
<reference evidence="5" key="1">
    <citation type="submission" date="2016-02" db="EMBL/GenBank/DDBJ databases">
        <title>Draft Genome Sequence of Sporotomaculum syntrophicum Strain FB, a Syntrophic Benzoate Degrader.</title>
        <authorList>
            <person name="Nobu M.K."/>
            <person name="Narihiro T."/>
            <person name="Qiu Y.-L."/>
            <person name="Ohashi A."/>
            <person name="Liu W.-T."/>
            <person name="Yuji S."/>
        </authorList>
    </citation>
    <scope>NUCLEOTIDE SEQUENCE</scope>
    <source>
        <strain evidence="5">FB</strain>
    </source>
</reference>
<dbReference type="EMBL" id="LSRS01000001">
    <property type="protein sequence ID" value="KAF1086638.1"/>
    <property type="molecule type" value="Genomic_DNA"/>
</dbReference>
<dbReference type="Proteomes" id="UP000798488">
    <property type="component" value="Unassembled WGS sequence"/>
</dbReference>
<dbReference type="PANTHER" id="PTHR10884">
    <property type="entry name" value="NADH DEHYDROGENASE UBIQUINONE IRON-SULFUR PROTEIN 3"/>
    <property type="match status" value="1"/>
</dbReference>
<evidence type="ECO:0000256" key="2">
    <source>
        <dbReference type="ARBA" id="ARBA00022448"/>
    </source>
</evidence>
<dbReference type="InterPro" id="IPR037232">
    <property type="entry name" value="NADH_quin_OxRdtase_su_C/D-like"/>
</dbReference>
<keyword evidence="6" id="KW-1185">Reference proteome</keyword>
<dbReference type="PANTHER" id="PTHR10884:SF14">
    <property type="entry name" value="NADH DEHYDROGENASE [UBIQUINONE] IRON-SULFUR PROTEIN 3, MITOCHONDRIAL"/>
    <property type="match status" value="1"/>
</dbReference>
<keyword evidence="3" id="KW-0520">NAD</keyword>
<proteinExistence type="inferred from homology"/>
<dbReference type="GO" id="GO:0050136">
    <property type="term" value="F:NADH dehydrogenase (quinone) (non-electrogenic) activity"/>
    <property type="evidence" value="ECO:0007669"/>
    <property type="project" value="UniProtKB-UniRule"/>
</dbReference>
<gene>
    <name evidence="5" type="primary">nuoC1</name>
    <name evidence="3" type="synonym">nuoC</name>
    <name evidence="5" type="ORF">SPSYN_00357</name>
</gene>
<comment type="function">
    <text evidence="3">NDH-1 shuttles electrons from NADH, via FMN and iron-sulfur (Fe-S) centers, to quinones in the respiratory chain. The immediate electron acceptor for the enzyme in this species is believed to be a menaquinone. Couples the redox reaction to proton translocation (for every two electrons transferred, four hydrogen ions are translocated across the cytoplasmic membrane), and thus conserves the redox energy in a proton gradient.</text>
</comment>
<evidence type="ECO:0000256" key="1">
    <source>
        <dbReference type="ARBA" id="ARBA00007569"/>
    </source>
</evidence>
<dbReference type="HAMAP" id="MF_01357">
    <property type="entry name" value="NDH1_NuoC"/>
    <property type="match status" value="1"/>
</dbReference>
<organism evidence="5 6">
    <name type="scientific">Sporotomaculum syntrophicum</name>
    <dbReference type="NCBI Taxonomy" id="182264"/>
    <lineage>
        <taxon>Bacteria</taxon>
        <taxon>Bacillati</taxon>
        <taxon>Bacillota</taxon>
        <taxon>Clostridia</taxon>
        <taxon>Eubacteriales</taxon>
        <taxon>Desulfallaceae</taxon>
        <taxon>Sporotomaculum</taxon>
    </lineage>
</organism>
<dbReference type="RefSeq" id="WP_161820777.1">
    <property type="nucleotide sequence ID" value="NZ_LSRS01000001.1"/>
</dbReference>
<dbReference type="AlphaFoldDB" id="A0A9D3B071"/>
<keyword evidence="2 3" id="KW-0813">Transport</keyword>
<evidence type="ECO:0000313" key="6">
    <source>
        <dbReference type="Proteomes" id="UP000798488"/>
    </source>
</evidence>
<evidence type="ECO:0000259" key="4">
    <source>
        <dbReference type="Pfam" id="PF00329"/>
    </source>
</evidence>
<comment type="subcellular location">
    <subcellularLocation>
        <location evidence="3">Cell membrane</location>
        <topology evidence="3">Peripheral membrane protein</topology>
        <orientation evidence="3">Cytoplasmic side</orientation>
    </subcellularLocation>
</comment>
<comment type="catalytic activity">
    <reaction evidence="3">
        <text>a quinone + NADH + 5 H(+)(in) = a quinol + NAD(+) + 4 H(+)(out)</text>
        <dbReference type="Rhea" id="RHEA:57888"/>
        <dbReference type="ChEBI" id="CHEBI:15378"/>
        <dbReference type="ChEBI" id="CHEBI:24646"/>
        <dbReference type="ChEBI" id="CHEBI:57540"/>
        <dbReference type="ChEBI" id="CHEBI:57945"/>
        <dbReference type="ChEBI" id="CHEBI:132124"/>
    </reaction>
</comment>
<feature type="domain" description="NADH:ubiquinone oxidoreductase 30kDa subunit" evidence="4">
    <location>
        <begin position="28"/>
        <end position="145"/>
    </location>
</feature>
<evidence type="ECO:0000256" key="3">
    <source>
        <dbReference type="HAMAP-Rule" id="MF_01357"/>
    </source>
</evidence>
<dbReference type="GO" id="GO:0008137">
    <property type="term" value="F:NADH dehydrogenase (ubiquinone) activity"/>
    <property type="evidence" value="ECO:0007669"/>
    <property type="project" value="InterPro"/>
</dbReference>
<dbReference type="InterPro" id="IPR010218">
    <property type="entry name" value="NADH_DH_suC"/>
</dbReference>
<comment type="caution">
    <text evidence="5">The sequence shown here is derived from an EMBL/GenBank/DDBJ whole genome shotgun (WGS) entry which is preliminary data.</text>
</comment>
<comment type="similarity">
    <text evidence="1 3">Belongs to the complex I 30 kDa subunit family.</text>
</comment>
<dbReference type="EC" id="7.1.1.-" evidence="3"/>
<accession>A0A9D3B071</accession>
<sequence length="148" mass="17148">MIEKATALVEELSKKFDYVEVNEQSTVIIPADKLLEFMQALRDDYGMDFLTNETAADYPSENKFEVIYNISSIEKGFTIMVKTSVDRDNPELPSVFPIWGGANWQEREIYDLMGIVFTGHPNLVRILMPYDYEGHPLRKDFQWKGGRE</sequence>
<dbReference type="GO" id="GO:0005886">
    <property type="term" value="C:plasma membrane"/>
    <property type="evidence" value="ECO:0007669"/>
    <property type="project" value="UniProtKB-SubCell"/>
</dbReference>